<dbReference type="GO" id="GO:0003723">
    <property type="term" value="F:RNA binding"/>
    <property type="evidence" value="ECO:0007669"/>
    <property type="project" value="UniProtKB-UniRule"/>
</dbReference>
<comment type="caution">
    <text evidence="4">The sequence shown here is derived from an EMBL/GenBank/DDBJ whole genome shotgun (WGS) entry which is preliminary data.</text>
</comment>
<proteinExistence type="predicted"/>
<evidence type="ECO:0000259" key="3">
    <source>
        <dbReference type="PROSITE" id="PS50137"/>
    </source>
</evidence>
<keyword evidence="5" id="KW-1185">Reference proteome</keyword>
<dbReference type="AlphaFoldDB" id="A0A9P3PHV7"/>
<sequence length="200" mass="21005">MSTKASVGGGHDEQPSSVRPSPPTVQNAAVRISSPSVELSSLVFYCVLFVAAGFSSRISIRRALKTPLIFLSMTPLTLACNAEPDSLPWLISGASPGSTTKAPLLLFLKATNYPPHTSAFPTKLTMSTNTNFITTLHNHLARNGQSHLLSYAESSTGPSSEAVWTVQCKIAGDVKGVGVASQKALAKQAAARQALEAIRG</sequence>
<gene>
    <name evidence="4" type="ORF">LshimejAT787_0300170</name>
</gene>
<organism evidence="4 5">
    <name type="scientific">Lyophyllum shimeji</name>
    <name type="common">Hon-shimeji</name>
    <name type="synonym">Tricholoma shimeji</name>
    <dbReference type="NCBI Taxonomy" id="47721"/>
    <lineage>
        <taxon>Eukaryota</taxon>
        <taxon>Fungi</taxon>
        <taxon>Dikarya</taxon>
        <taxon>Basidiomycota</taxon>
        <taxon>Agaricomycotina</taxon>
        <taxon>Agaricomycetes</taxon>
        <taxon>Agaricomycetidae</taxon>
        <taxon>Agaricales</taxon>
        <taxon>Tricholomatineae</taxon>
        <taxon>Lyophyllaceae</taxon>
        <taxon>Lyophyllum</taxon>
    </lineage>
</organism>
<feature type="compositionally biased region" description="Polar residues" evidence="2">
    <location>
        <begin position="15"/>
        <end position="25"/>
    </location>
</feature>
<dbReference type="Pfam" id="PF00035">
    <property type="entry name" value="dsrm"/>
    <property type="match status" value="1"/>
</dbReference>
<name>A0A9P3PHV7_LYOSH</name>
<keyword evidence="1" id="KW-0694">RNA-binding</keyword>
<dbReference type="EMBL" id="BRPK01000003">
    <property type="protein sequence ID" value="GLB35729.1"/>
    <property type="molecule type" value="Genomic_DNA"/>
</dbReference>
<accession>A0A9P3PHV7</accession>
<dbReference type="PROSITE" id="PS50137">
    <property type="entry name" value="DS_RBD"/>
    <property type="match status" value="1"/>
</dbReference>
<feature type="domain" description="DRBM" evidence="3">
    <location>
        <begin position="131"/>
        <end position="200"/>
    </location>
</feature>
<dbReference type="SUPFAM" id="SSF54768">
    <property type="entry name" value="dsRNA-binding domain-like"/>
    <property type="match status" value="1"/>
</dbReference>
<reference evidence="4" key="1">
    <citation type="submission" date="2022-07" db="EMBL/GenBank/DDBJ databases">
        <title>The genome of Lyophyllum shimeji provides insight into the initial evolution of ectomycorrhizal fungal genome.</title>
        <authorList>
            <person name="Kobayashi Y."/>
            <person name="Shibata T."/>
            <person name="Hirakawa H."/>
            <person name="Shigenobu S."/>
            <person name="Nishiyama T."/>
            <person name="Yamada A."/>
            <person name="Hasebe M."/>
            <person name="Kawaguchi M."/>
        </authorList>
    </citation>
    <scope>NUCLEOTIDE SEQUENCE</scope>
    <source>
        <strain evidence="4">AT787</strain>
    </source>
</reference>
<dbReference type="SMART" id="SM00358">
    <property type="entry name" value="DSRM"/>
    <property type="match status" value="1"/>
</dbReference>
<dbReference type="InterPro" id="IPR014720">
    <property type="entry name" value="dsRBD_dom"/>
</dbReference>
<dbReference type="Gene3D" id="3.30.160.20">
    <property type="match status" value="1"/>
</dbReference>
<evidence type="ECO:0000313" key="5">
    <source>
        <dbReference type="Proteomes" id="UP001063166"/>
    </source>
</evidence>
<evidence type="ECO:0000313" key="4">
    <source>
        <dbReference type="EMBL" id="GLB35729.1"/>
    </source>
</evidence>
<evidence type="ECO:0000256" key="1">
    <source>
        <dbReference type="PROSITE-ProRule" id="PRU00266"/>
    </source>
</evidence>
<dbReference type="OrthoDB" id="3246846at2759"/>
<feature type="region of interest" description="Disordered" evidence="2">
    <location>
        <begin position="1"/>
        <end position="25"/>
    </location>
</feature>
<evidence type="ECO:0000256" key="2">
    <source>
        <dbReference type="SAM" id="MobiDB-lite"/>
    </source>
</evidence>
<protein>
    <recommendedName>
        <fullName evidence="3">DRBM domain-containing protein</fullName>
    </recommendedName>
</protein>
<dbReference type="Proteomes" id="UP001063166">
    <property type="component" value="Unassembled WGS sequence"/>
</dbReference>